<dbReference type="GO" id="GO:0005737">
    <property type="term" value="C:cytoplasm"/>
    <property type="evidence" value="ECO:0007669"/>
    <property type="project" value="UniProtKB-SubCell"/>
</dbReference>
<evidence type="ECO:0000256" key="1">
    <source>
        <dbReference type="ARBA" id="ARBA00022490"/>
    </source>
</evidence>
<dbReference type="EMBL" id="CP002886">
    <property type="protein sequence ID" value="AEW73633.1"/>
    <property type="molecule type" value="Genomic_DNA"/>
</dbReference>
<dbReference type="InterPro" id="IPR023149">
    <property type="entry name" value="Trans_acon_MeTrfase_C"/>
</dbReference>
<keyword evidence="1 5" id="KW-0963">Cytoplasm</keyword>
<reference evidence="7 8" key="1">
    <citation type="journal article" date="2011" name="Stand. Genomic Sci.">
        <title>Complete genome of the onion pathogen Enterobacter cloacae EcWSU1.</title>
        <authorList>
            <person name="Humann J.L."/>
            <person name="Wildung M."/>
            <person name="Cheng C.H."/>
            <person name="Lee T."/>
            <person name="Stewart J.E."/>
            <person name="Drew J.C."/>
            <person name="Triplett E.W."/>
            <person name="Main D."/>
            <person name="Schroeder B.K."/>
        </authorList>
    </citation>
    <scope>NUCLEOTIDE SEQUENCE [LARGE SCALE GENOMIC DNA]</scope>
    <source>
        <strain evidence="7 8">EcWSU1</strain>
    </source>
</reference>
<dbReference type="InterPro" id="IPR029063">
    <property type="entry name" value="SAM-dependent_MTases_sf"/>
</dbReference>
<evidence type="ECO:0000256" key="4">
    <source>
        <dbReference type="ARBA" id="ARBA00022691"/>
    </source>
</evidence>
<dbReference type="eggNOG" id="COG4106">
    <property type="taxonomic scope" value="Bacteria"/>
</dbReference>
<dbReference type="HOGENOM" id="CLU_037990_5_2_6"/>
<keyword evidence="4 5" id="KW-0949">S-adenosyl-L-methionine</keyword>
<evidence type="ECO:0000256" key="5">
    <source>
        <dbReference type="HAMAP-Rule" id="MF_00560"/>
    </source>
</evidence>
<comment type="similarity">
    <text evidence="5">Belongs to the methyltransferase superfamily. Tam family.</text>
</comment>
<evidence type="ECO:0000256" key="3">
    <source>
        <dbReference type="ARBA" id="ARBA00022679"/>
    </source>
</evidence>
<dbReference type="Gene3D" id="1.10.150.290">
    <property type="entry name" value="S-adenosyl-L-methionine-dependent methyltransferases"/>
    <property type="match status" value="1"/>
</dbReference>
<name>G8LPH8_9ENTR</name>
<dbReference type="Proteomes" id="UP000007838">
    <property type="component" value="Chromosome"/>
</dbReference>
<comment type="function">
    <text evidence="5">Catalyzes the S-adenosylmethionine monomethyl esterification of trans-aconitate.</text>
</comment>
<proteinExistence type="inferred from homology"/>
<evidence type="ECO:0000313" key="7">
    <source>
        <dbReference type="EMBL" id="AEW73633.1"/>
    </source>
</evidence>
<dbReference type="Gene3D" id="3.40.50.150">
    <property type="entry name" value="Vaccinia Virus protein VP39"/>
    <property type="match status" value="1"/>
</dbReference>
<evidence type="ECO:0000259" key="6">
    <source>
        <dbReference type="Pfam" id="PF13649"/>
    </source>
</evidence>
<dbReference type="GO" id="GO:0032259">
    <property type="term" value="P:methylation"/>
    <property type="evidence" value="ECO:0007669"/>
    <property type="project" value="UniProtKB-KW"/>
</dbReference>
<protein>
    <recommendedName>
        <fullName evidence="5">Trans-aconitate 2-methyltransferase</fullName>
        <ecNumber evidence="5">2.1.1.144</ecNumber>
    </recommendedName>
</protein>
<dbReference type="KEGG" id="eec:EcWSU1_02197"/>
<keyword evidence="3 5" id="KW-0808">Transferase</keyword>
<evidence type="ECO:0000256" key="2">
    <source>
        <dbReference type="ARBA" id="ARBA00022603"/>
    </source>
</evidence>
<dbReference type="Pfam" id="PF13649">
    <property type="entry name" value="Methyltransf_25"/>
    <property type="match status" value="1"/>
</dbReference>
<comment type="catalytic activity">
    <reaction evidence="5">
        <text>trans-aconitate + S-adenosyl-L-methionine = (E)-3-(methoxycarbonyl)pent-2-enedioate + S-adenosyl-L-homocysteine</text>
        <dbReference type="Rhea" id="RHEA:14969"/>
        <dbReference type="ChEBI" id="CHEBI:15708"/>
        <dbReference type="ChEBI" id="CHEBI:57470"/>
        <dbReference type="ChEBI" id="CHEBI:57856"/>
        <dbReference type="ChEBI" id="CHEBI:59789"/>
        <dbReference type="EC" id="2.1.1.144"/>
    </reaction>
</comment>
<dbReference type="InterPro" id="IPR041698">
    <property type="entry name" value="Methyltransf_25"/>
</dbReference>
<accession>G8LPH8</accession>
<dbReference type="HAMAP" id="MF_00560">
    <property type="entry name" value="Tran_acon_Me_trans"/>
    <property type="match status" value="1"/>
</dbReference>
<dbReference type="SUPFAM" id="SSF53335">
    <property type="entry name" value="S-adenosyl-L-methionine-dependent methyltransferases"/>
    <property type="match status" value="1"/>
</dbReference>
<dbReference type="EC" id="2.1.1.144" evidence="5"/>
<keyword evidence="2 5" id="KW-0489">Methyltransferase</keyword>
<gene>
    <name evidence="5 7" type="primary">tam</name>
    <name evidence="7" type="ORF">EcWSU1_02197</name>
</gene>
<comment type="subcellular location">
    <subcellularLocation>
        <location evidence="5">Cytoplasm</location>
    </subcellularLocation>
</comment>
<dbReference type="GO" id="GO:0030798">
    <property type="term" value="F:trans-aconitate 2-methyltransferase activity"/>
    <property type="evidence" value="ECO:0007669"/>
    <property type="project" value="UniProtKB-UniRule"/>
</dbReference>
<dbReference type="InterPro" id="IPR023506">
    <property type="entry name" value="Trans-aconitate_MeTrfase"/>
</dbReference>
<evidence type="ECO:0000313" key="8">
    <source>
        <dbReference type="Proteomes" id="UP000007838"/>
    </source>
</evidence>
<feature type="domain" description="Methyltransferase" evidence="6">
    <location>
        <begin position="42"/>
        <end position="130"/>
    </location>
</feature>
<dbReference type="PANTHER" id="PTHR43861">
    <property type="entry name" value="TRANS-ACONITATE 2-METHYLTRANSFERASE-RELATED"/>
    <property type="match status" value="1"/>
</dbReference>
<dbReference type="PANTHER" id="PTHR43861:SF1">
    <property type="entry name" value="TRANS-ACONITATE 2-METHYLTRANSFERASE"/>
    <property type="match status" value="1"/>
</dbReference>
<dbReference type="CDD" id="cd02440">
    <property type="entry name" value="AdoMet_MTases"/>
    <property type="match status" value="1"/>
</dbReference>
<dbReference type="AlphaFoldDB" id="G8LPH8"/>
<sequence>MHNGDAKMADWNPSLYLRYGAERTRPAAELLARIPLDDVSSIIDLGCGPGNSTALLKHRWPSAHVTGVDNSPAMLDEARSALPDCHFVEADIRQFKPGQPLSLIYANASLQWVPDHYDLLPHLVSLLTLNGVLAIQMPDNWLEPTHVAMREVAWEQGYPDRGREALPGVHAYYDILTDAGCDVDIWRTTYFHKMSSHQAIIDWVSATGLRPWLQELNESEQKRFLKRYHEMLEEQYPLQENGQILLAFPRLFIIAQRQP</sequence>
<dbReference type="NCBIfam" id="NF002463">
    <property type="entry name" value="PRK01683.1"/>
    <property type="match status" value="1"/>
</dbReference>
<organism evidence="7 8">
    <name type="scientific">Enterobacter ludwigii</name>
    <dbReference type="NCBI Taxonomy" id="299767"/>
    <lineage>
        <taxon>Bacteria</taxon>
        <taxon>Pseudomonadati</taxon>
        <taxon>Pseudomonadota</taxon>
        <taxon>Gammaproteobacteria</taxon>
        <taxon>Enterobacterales</taxon>
        <taxon>Enterobacteriaceae</taxon>
        <taxon>Enterobacter</taxon>
        <taxon>Enterobacter cloacae complex</taxon>
    </lineage>
</organism>